<dbReference type="Gene3D" id="3.40.630.30">
    <property type="match status" value="1"/>
</dbReference>
<dbReference type="InterPro" id="IPR000182">
    <property type="entry name" value="GNAT_dom"/>
</dbReference>
<evidence type="ECO:0000259" key="1">
    <source>
        <dbReference type="PROSITE" id="PS51186"/>
    </source>
</evidence>
<reference evidence="3" key="1">
    <citation type="submission" date="2018-02" db="EMBL/GenBank/DDBJ databases">
        <authorList>
            <person name="Moore K."/>
            <person name="Momper L."/>
        </authorList>
    </citation>
    <scope>NUCLEOTIDE SEQUENCE [LARGE SCALE GENOMIC DNA]</scope>
    <source>
        <strain evidence="3">ULC18</strain>
    </source>
</reference>
<comment type="caution">
    <text evidence="2">The sequence shown here is derived from an EMBL/GenBank/DDBJ whole genome shotgun (WGS) entry which is preliminary data.</text>
</comment>
<dbReference type="Proteomes" id="UP000239576">
    <property type="component" value="Unassembled WGS sequence"/>
</dbReference>
<dbReference type="AlphaFoldDB" id="A0A2T1DZ80"/>
<dbReference type="Pfam" id="PF13508">
    <property type="entry name" value="Acetyltransf_7"/>
    <property type="match status" value="1"/>
</dbReference>
<accession>A0A2T1DZ80</accession>
<dbReference type="SUPFAM" id="SSF55729">
    <property type="entry name" value="Acyl-CoA N-acyltransferases (Nat)"/>
    <property type="match status" value="1"/>
</dbReference>
<proteinExistence type="predicted"/>
<name>A0A2T1DZ80_9CYAN</name>
<protein>
    <recommendedName>
        <fullName evidence="1">N-acetyltransferase domain-containing protein</fullName>
    </recommendedName>
</protein>
<reference evidence="2 3" key="2">
    <citation type="submission" date="2018-03" db="EMBL/GenBank/DDBJ databases">
        <title>The ancient ancestry and fast evolution of plastids.</title>
        <authorList>
            <person name="Moore K.R."/>
            <person name="Magnabosco C."/>
            <person name="Momper L."/>
            <person name="Gold D.A."/>
            <person name="Bosak T."/>
            <person name="Fournier G.P."/>
        </authorList>
    </citation>
    <scope>NUCLEOTIDE SEQUENCE [LARGE SCALE GENOMIC DNA]</scope>
    <source>
        <strain evidence="2 3">ULC18</strain>
    </source>
</reference>
<dbReference type="InterPro" id="IPR016181">
    <property type="entry name" value="Acyl_CoA_acyltransferase"/>
</dbReference>
<organism evidence="2 3">
    <name type="scientific">Stenomitos frigidus ULC18</name>
    <dbReference type="NCBI Taxonomy" id="2107698"/>
    <lineage>
        <taxon>Bacteria</taxon>
        <taxon>Bacillati</taxon>
        <taxon>Cyanobacteriota</taxon>
        <taxon>Cyanophyceae</taxon>
        <taxon>Leptolyngbyales</taxon>
        <taxon>Leptolyngbyaceae</taxon>
        <taxon>Stenomitos</taxon>
    </lineage>
</organism>
<dbReference type="CDD" id="cd04301">
    <property type="entry name" value="NAT_SF"/>
    <property type="match status" value="1"/>
</dbReference>
<dbReference type="GO" id="GO:0016747">
    <property type="term" value="F:acyltransferase activity, transferring groups other than amino-acyl groups"/>
    <property type="evidence" value="ECO:0007669"/>
    <property type="project" value="InterPro"/>
</dbReference>
<evidence type="ECO:0000313" key="2">
    <source>
        <dbReference type="EMBL" id="PSB25813.1"/>
    </source>
</evidence>
<evidence type="ECO:0000313" key="3">
    <source>
        <dbReference type="Proteomes" id="UP000239576"/>
    </source>
</evidence>
<keyword evidence="3" id="KW-1185">Reference proteome</keyword>
<dbReference type="OrthoDB" id="9789603at2"/>
<sequence length="111" mass="12761">MRTLCLLTQRNQCLAYYAPDLMADRTWYLYMIAVRPDCQGQGRGTALIQHVEKALQASSQRVLLVETSGLPSYERTRKFYAKCGYEKEARIRDFYAAGDDKVVFRKVLNVG</sequence>
<feature type="domain" description="N-acetyltransferase" evidence="1">
    <location>
        <begin position="1"/>
        <end position="109"/>
    </location>
</feature>
<dbReference type="EMBL" id="PVWK01000120">
    <property type="protein sequence ID" value="PSB25813.1"/>
    <property type="molecule type" value="Genomic_DNA"/>
</dbReference>
<gene>
    <name evidence="2" type="ORF">C7B82_21715</name>
</gene>
<dbReference type="PROSITE" id="PS51186">
    <property type="entry name" value="GNAT"/>
    <property type="match status" value="1"/>
</dbReference>